<dbReference type="KEGG" id="aup:AsAng_0035830"/>
<evidence type="ECO:0000313" key="4">
    <source>
        <dbReference type="Proteomes" id="UP001060919"/>
    </source>
</evidence>
<dbReference type="InterPro" id="IPR045755">
    <property type="entry name" value="FtsL-like"/>
</dbReference>
<feature type="transmembrane region" description="Helical" evidence="2">
    <location>
        <begin position="34"/>
        <end position="56"/>
    </location>
</feature>
<feature type="region of interest" description="Disordered" evidence="1">
    <location>
        <begin position="1"/>
        <end position="25"/>
    </location>
</feature>
<evidence type="ECO:0000256" key="2">
    <source>
        <dbReference type="SAM" id="Phobius"/>
    </source>
</evidence>
<dbReference type="RefSeq" id="WP_264788204.1">
    <property type="nucleotide sequence ID" value="NZ_AP026867.1"/>
</dbReference>
<accession>A0A915YH58</accession>
<dbReference type="Proteomes" id="UP001060919">
    <property type="component" value="Chromosome"/>
</dbReference>
<name>A0A915YH58_9BACT</name>
<dbReference type="Pfam" id="PF19579">
    <property type="entry name" value="FtsL_2"/>
    <property type="match status" value="1"/>
</dbReference>
<keyword evidence="2" id="KW-1133">Transmembrane helix</keyword>
<keyword evidence="2" id="KW-0472">Membrane</keyword>
<organism evidence="3 4">
    <name type="scientific">Aureispira anguillae</name>
    <dbReference type="NCBI Taxonomy" id="2864201"/>
    <lineage>
        <taxon>Bacteria</taxon>
        <taxon>Pseudomonadati</taxon>
        <taxon>Bacteroidota</taxon>
        <taxon>Saprospiria</taxon>
        <taxon>Saprospirales</taxon>
        <taxon>Saprospiraceae</taxon>
        <taxon>Aureispira</taxon>
    </lineage>
</organism>
<keyword evidence="2" id="KW-0812">Transmembrane</keyword>
<proteinExistence type="predicted"/>
<gene>
    <name evidence="3" type="ORF">AsAng_0035830</name>
</gene>
<dbReference type="GO" id="GO:0051301">
    <property type="term" value="P:cell division"/>
    <property type="evidence" value="ECO:0007669"/>
    <property type="project" value="UniProtKB-KW"/>
</dbReference>
<dbReference type="EMBL" id="AP026867">
    <property type="protein sequence ID" value="BDS12858.1"/>
    <property type="molecule type" value="Genomic_DNA"/>
</dbReference>
<protein>
    <submittedName>
        <fullName evidence="3">FtsL-like putative cell division protein</fullName>
    </submittedName>
</protein>
<evidence type="ECO:0000313" key="3">
    <source>
        <dbReference type="EMBL" id="BDS12858.1"/>
    </source>
</evidence>
<reference evidence="3" key="1">
    <citation type="submission" date="2022-09" db="EMBL/GenBank/DDBJ databases">
        <title>Aureispira anguillicida sp. nov., isolated from Leptocephalus of Japanese eel Anguilla japonica.</title>
        <authorList>
            <person name="Yuasa K."/>
            <person name="Mekata T."/>
            <person name="Ikunari K."/>
        </authorList>
    </citation>
    <scope>NUCLEOTIDE SEQUENCE</scope>
    <source>
        <strain evidence="3">EL160426</strain>
    </source>
</reference>
<sequence>MAENKLKQSTTAAPKRQSKPRKQPAFMNGLNMSAFYLFNNIHFIFYLAFLGVIYIANSHYAVQTIKEIKAIQKDLRSISWESNSKKSDLMYQSMESIVAKKVKKMGLEELETNPKKIINKDKRNR</sequence>
<keyword evidence="4" id="KW-1185">Reference proteome</keyword>
<evidence type="ECO:0000256" key="1">
    <source>
        <dbReference type="SAM" id="MobiDB-lite"/>
    </source>
</evidence>
<dbReference type="AlphaFoldDB" id="A0A915YH58"/>
<keyword evidence="3" id="KW-0131">Cell cycle</keyword>
<keyword evidence="3" id="KW-0132">Cell division</keyword>